<dbReference type="AlphaFoldDB" id="A0A8K0K7X7"/>
<protein>
    <recommendedName>
        <fullName evidence="3">Peptidase S1 domain-containing protein</fullName>
    </recommendedName>
</protein>
<reference evidence="4" key="1">
    <citation type="submission" date="2013-04" db="EMBL/GenBank/DDBJ databases">
        <authorList>
            <person name="Qu J."/>
            <person name="Murali S.C."/>
            <person name="Bandaranaike D."/>
            <person name="Bellair M."/>
            <person name="Blankenburg K."/>
            <person name="Chao H."/>
            <person name="Dinh H."/>
            <person name="Doddapaneni H."/>
            <person name="Downs B."/>
            <person name="Dugan-Rocha S."/>
            <person name="Elkadiri S."/>
            <person name="Gnanaolivu R.D."/>
            <person name="Hernandez B."/>
            <person name="Javaid M."/>
            <person name="Jayaseelan J.C."/>
            <person name="Lee S."/>
            <person name="Li M."/>
            <person name="Ming W."/>
            <person name="Munidasa M."/>
            <person name="Muniz J."/>
            <person name="Nguyen L."/>
            <person name="Ongeri F."/>
            <person name="Osuji N."/>
            <person name="Pu L.-L."/>
            <person name="Puazo M."/>
            <person name="Qu C."/>
            <person name="Quiroz J."/>
            <person name="Raj R."/>
            <person name="Weissenberger G."/>
            <person name="Xin Y."/>
            <person name="Zou X."/>
            <person name="Han Y."/>
            <person name="Richards S."/>
            <person name="Worley K."/>
            <person name="Muzny D."/>
            <person name="Gibbs R."/>
        </authorList>
    </citation>
    <scope>NUCLEOTIDE SEQUENCE</scope>
    <source>
        <strain evidence="4">Sampled in the wild</strain>
    </source>
</reference>
<dbReference type="Proteomes" id="UP000792457">
    <property type="component" value="Unassembled WGS sequence"/>
</dbReference>
<dbReference type="GO" id="GO:0004252">
    <property type="term" value="F:serine-type endopeptidase activity"/>
    <property type="evidence" value="ECO:0007669"/>
    <property type="project" value="InterPro"/>
</dbReference>
<dbReference type="PANTHER" id="PTHR24256">
    <property type="entry name" value="TRYPTASE-RELATED"/>
    <property type="match status" value="1"/>
</dbReference>
<gene>
    <name evidence="4" type="ORF">J437_LFUL010631</name>
</gene>
<dbReference type="Pfam" id="PF00089">
    <property type="entry name" value="Trypsin"/>
    <property type="match status" value="1"/>
</dbReference>
<keyword evidence="1" id="KW-1015">Disulfide bond</keyword>
<evidence type="ECO:0000313" key="4">
    <source>
        <dbReference type="EMBL" id="KAG8230139.1"/>
    </source>
</evidence>
<evidence type="ECO:0000259" key="3">
    <source>
        <dbReference type="PROSITE" id="PS50240"/>
    </source>
</evidence>
<dbReference type="PROSITE" id="PS00135">
    <property type="entry name" value="TRYPSIN_SER"/>
    <property type="match status" value="1"/>
</dbReference>
<comment type="caution">
    <text evidence="4">The sequence shown here is derived from an EMBL/GenBank/DDBJ whole genome shotgun (WGS) entry which is preliminary data.</text>
</comment>
<dbReference type="Gene3D" id="2.40.10.10">
    <property type="entry name" value="Trypsin-like serine proteases"/>
    <property type="match status" value="1"/>
</dbReference>
<comment type="similarity">
    <text evidence="2">Belongs to the peptidase S1 family. CLIP subfamily.</text>
</comment>
<dbReference type="InterPro" id="IPR009003">
    <property type="entry name" value="Peptidase_S1_PA"/>
</dbReference>
<organism evidence="4 5">
    <name type="scientific">Ladona fulva</name>
    <name type="common">Scarce chaser dragonfly</name>
    <name type="synonym">Libellula fulva</name>
    <dbReference type="NCBI Taxonomy" id="123851"/>
    <lineage>
        <taxon>Eukaryota</taxon>
        <taxon>Metazoa</taxon>
        <taxon>Ecdysozoa</taxon>
        <taxon>Arthropoda</taxon>
        <taxon>Hexapoda</taxon>
        <taxon>Insecta</taxon>
        <taxon>Pterygota</taxon>
        <taxon>Palaeoptera</taxon>
        <taxon>Odonata</taxon>
        <taxon>Epiprocta</taxon>
        <taxon>Anisoptera</taxon>
        <taxon>Libelluloidea</taxon>
        <taxon>Libellulidae</taxon>
        <taxon>Ladona</taxon>
    </lineage>
</organism>
<dbReference type="InterPro" id="IPR033116">
    <property type="entry name" value="TRYPSIN_SER"/>
</dbReference>
<keyword evidence="5" id="KW-1185">Reference proteome</keyword>
<dbReference type="OrthoDB" id="6261922at2759"/>
<accession>A0A8K0K7X7</accession>
<dbReference type="EMBL" id="KZ308467">
    <property type="protein sequence ID" value="KAG8230139.1"/>
    <property type="molecule type" value="Genomic_DNA"/>
</dbReference>
<sequence>MLGKLVLLLDGELPRSMIGTFSLQNVTSTSLLFTDLNILSQKLCSWSVGSLFYLNPKGTICTVSKKTRNTPCKGDSGSPLLCDVPDAEGDVLAPDLIEFWRKDGYSPNSGQRKVIGIVSWGLGCTVSEAGIPSMFTDISHYRSWMREVVYNSSSSLYCMRLILLLISAMHLQTHCNCQSILTFGKICTH</sequence>
<evidence type="ECO:0000256" key="1">
    <source>
        <dbReference type="ARBA" id="ARBA00023157"/>
    </source>
</evidence>
<dbReference type="InterPro" id="IPR051487">
    <property type="entry name" value="Ser/Thr_Proteases_Immune/Dev"/>
</dbReference>
<dbReference type="InterPro" id="IPR001254">
    <property type="entry name" value="Trypsin_dom"/>
</dbReference>
<dbReference type="PROSITE" id="PS50240">
    <property type="entry name" value="TRYPSIN_DOM"/>
    <property type="match status" value="1"/>
</dbReference>
<dbReference type="InterPro" id="IPR043504">
    <property type="entry name" value="Peptidase_S1_PA_chymotrypsin"/>
</dbReference>
<proteinExistence type="inferred from homology"/>
<dbReference type="GO" id="GO:0006508">
    <property type="term" value="P:proteolysis"/>
    <property type="evidence" value="ECO:0007669"/>
    <property type="project" value="InterPro"/>
</dbReference>
<reference evidence="4" key="2">
    <citation type="submission" date="2017-10" db="EMBL/GenBank/DDBJ databases">
        <title>Ladona fulva Genome sequencing and assembly.</title>
        <authorList>
            <person name="Murali S."/>
            <person name="Richards S."/>
            <person name="Bandaranaike D."/>
            <person name="Bellair M."/>
            <person name="Blankenburg K."/>
            <person name="Chao H."/>
            <person name="Dinh H."/>
            <person name="Doddapaneni H."/>
            <person name="Dugan-Rocha S."/>
            <person name="Elkadiri S."/>
            <person name="Gnanaolivu R."/>
            <person name="Hernandez B."/>
            <person name="Skinner E."/>
            <person name="Javaid M."/>
            <person name="Lee S."/>
            <person name="Li M."/>
            <person name="Ming W."/>
            <person name="Munidasa M."/>
            <person name="Muniz J."/>
            <person name="Nguyen L."/>
            <person name="Hughes D."/>
            <person name="Osuji N."/>
            <person name="Pu L.-L."/>
            <person name="Puazo M."/>
            <person name="Qu C."/>
            <person name="Quiroz J."/>
            <person name="Raj R."/>
            <person name="Weissenberger G."/>
            <person name="Xin Y."/>
            <person name="Zou X."/>
            <person name="Han Y."/>
            <person name="Worley K."/>
            <person name="Muzny D."/>
            <person name="Gibbs R."/>
        </authorList>
    </citation>
    <scope>NUCLEOTIDE SEQUENCE</scope>
    <source>
        <strain evidence="4">Sampled in the wild</strain>
    </source>
</reference>
<feature type="domain" description="Peptidase S1" evidence="3">
    <location>
        <begin position="1"/>
        <end position="150"/>
    </location>
</feature>
<dbReference type="SUPFAM" id="SSF50494">
    <property type="entry name" value="Trypsin-like serine proteases"/>
    <property type="match status" value="1"/>
</dbReference>
<evidence type="ECO:0000313" key="5">
    <source>
        <dbReference type="Proteomes" id="UP000792457"/>
    </source>
</evidence>
<name>A0A8K0K7X7_LADFU</name>
<evidence type="ECO:0000256" key="2">
    <source>
        <dbReference type="ARBA" id="ARBA00024195"/>
    </source>
</evidence>